<proteinExistence type="predicted"/>
<evidence type="ECO:0000313" key="1">
    <source>
        <dbReference type="EMBL" id="KAK3716810.1"/>
    </source>
</evidence>
<dbReference type="Proteomes" id="UP001281147">
    <property type="component" value="Unassembled WGS sequence"/>
</dbReference>
<name>A0ACC3NGS7_9PEZI</name>
<dbReference type="EMBL" id="JAUTXU010000040">
    <property type="protein sequence ID" value="KAK3716810.1"/>
    <property type="molecule type" value="Genomic_DNA"/>
</dbReference>
<reference evidence="1" key="1">
    <citation type="submission" date="2023-07" db="EMBL/GenBank/DDBJ databases">
        <title>Black Yeasts Isolated from many extreme environments.</title>
        <authorList>
            <person name="Coleine C."/>
            <person name="Stajich J.E."/>
            <person name="Selbmann L."/>
        </authorList>
    </citation>
    <scope>NUCLEOTIDE SEQUENCE</scope>
    <source>
        <strain evidence="1">CCFEE 5714</strain>
    </source>
</reference>
<comment type="caution">
    <text evidence="1">The sequence shown here is derived from an EMBL/GenBank/DDBJ whole genome shotgun (WGS) entry which is preliminary data.</text>
</comment>
<accession>A0ACC3NGS7</accession>
<protein>
    <submittedName>
        <fullName evidence="1">Uncharacterized protein</fullName>
    </submittedName>
</protein>
<organism evidence="1 2">
    <name type="scientific">Vermiconidia calcicola</name>
    <dbReference type="NCBI Taxonomy" id="1690605"/>
    <lineage>
        <taxon>Eukaryota</taxon>
        <taxon>Fungi</taxon>
        <taxon>Dikarya</taxon>
        <taxon>Ascomycota</taxon>
        <taxon>Pezizomycotina</taxon>
        <taxon>Dothideomycetes</taxon>
        <taxon>Dothideomycetidae</taxon>
        <taxon>Mycosphaerellales</taxon>
        <taxon>Extremaceae</taxon>
        <taxon>Vermiconidia</taxon>
    </lineage>
</organism>
<evidence type="ECO:0000313" key="2">
    <source>
        <dbReference type="Proteomes" id="UP001281147"/>
    </source>
</evidence>
<gene>
    <name evidence="1" type="ORF">LTR37_006160</name>
</gene>
<keyword evidence="2" id="KW-1185">Reference proteome</keyword>
<sequence>MKVQRIFIYPIKSLGPVEVTAAEITNEGLRFDRQYVLVKPPHEKSAGLAEHITIKTTFPLALFRTAIDKSWSKLTITHTQAEDNATISIPLTPSPLGLFKATTFQVSIFGTKATGIDMGEEVANYFSGHLKQTTRLLYIGGNGQREIPGAAFLPKHYHAMSISVNDKLQPQRIRFADAAPLLITSTASEEDARRRLPPAARGEDLIVRFRPNVHVDVGAEQEPYDEDGWNMLSIKSQLDSTQEVSVRCLFRTVRCLSLNVDLSKGAMVATPQQLYGLLMKDRRVNEKFPLFGQYACAGPSGAVLRVGDQVQVTERIKKEPTPLLPQSPALEVR</sequence>